<name>R7QN55_CHOCR</name>
<feature type="compositionally biased region" description="Basic and acidic residues" evidence="1">
    <location>
        <begin position="162"/>
        <end position="182"/>
    </location>
</feature>
<feature type="region of interest" description="Disordered" evidence="1">
    <location>
        <begin position="53"/>
        <end position="302"/>
    </location>
</feature>
<dbReference type="Gramene" id="CDF38820">
    <property type="protein sequence ID" value="CDF38820"/>
    <property type="gene ID" value="CHC_T00001239001"/>
</dbReference>
<evidence type="ECO:0000313" key="2">
    <source>
        <dbReference type="EMBL" id="CDF38820.1"/>
    </source>
</evidence>
<dbReference type="GeneID" id="17326443"/>
<feature type="compositionally biased region" description="Basic residues" evidence="1">
    <location>
        <begin position="233"/>
        <end position="245"/>
    </location>
</feature>
<dbReference type="RefSeq" id="XP_005718725.1">
    <property type="nucleotide sequence ID" value="XM_005718668.1"/>
</dbReference>
<feature type="compositionally biased region" description="Basic residues" evidence="1">
    <location>
        <begin position="187"/>
        <end position="203"/>
    </location>
</feature>
<accession>R7QN55</accession>
<feature type="compositionally biased region" description="Pro residues" evidence="1">
    <location>
        <begin position="61"/>
        <end position="81"/>
    </location>
</feature>
<sequence length="498" mass="56169">MRTSFVYSGTFCYVRDLPRWNLLSQLKYPCHTPPGCHNAGLLDSLPPPYATSLAPFFDPRLPQPPTPQHATNQPPPRPPTPQQRSHTHTAHPFIPAFLPPSLYSPTLQPSSSNPPPPLRDGSVSQKALSPSRHRAAAGLGRHAVALAPARERARHGAPLRHLRPDDQRRPEGGRAPVPERRPPARAQLRRVGHPQQPHRHRPGRAQPALQRPVRALRAARGLHLARPDPGARPLRHRHPRLRRRPPPHEVPLRHRRLPRRAVRLRPRRADPERRGRPVPARQRHRARRLVPGPRHAPGGRQGACFRGQAVFRHRYRTRARSARRQSALSCSHHPHRGDRGSYGFCFGARTHFAAWNSARSRRCSRCWLGYRCGSRHEACCGHSRFHHPRNTATLVPPCRRVTACHRYASCADDSCIYGFVGFRHAHVAAAQYRTGAYSKGNCPNCRSDSHFTGNSSTEEQDVCITHDAGGIHAEDGRYLPVSRFRPHVTPVRMISKTK</sequence>
<gene>
    <name evidence="2" type="ORF">CHC_T00001239001</name>
</gene>
<reference evidence="3" key="1">
    <citation type="journal article" date="2013" name="Proc. Natl. Acad. Sci. U.S.A.">
        <title>Genome structure and metabolic features in the red seaweed Chondrus crispus shed light on evolution of the Archaeplastida.</title>
        <authorList>
            <person name="Collen J."/>
            <person name="Porcel B."/>
            <person name="Carre W."/>
            <person name="Ball S.G."/>
            <person name="Chaparro C."/>
            <person name="Tonon T."/>
            <person name="Barbeyron T."/>
            <person name="Michel G."/>
            <person name="Noel B."/>
            <person name="Valentin K."/>
            <person name="Elias M."/>
            <person name="Artiguenave F."/>
            <person name="Arun A."/>
            <person name="Aury J.M."/>
            <person name="Barbosa-Neto J.F."/>
            <person name="Bothwell J.H."/>
            <person name="Bouget F.Y."/>
            <person name="Brillet L."/>
            <person name="Cabello-Hurtado F."/>
            <person name="Capella-Gutierrez S."/>
            <person name="Charrier B."/>
            <person name="Cladiere L."/>
            <person name="Cock J.M."/>
            <person name="Coelho S.M."/>
            <person name="Colleoni C."/>
            <person name="Czjzek M."/>
            <person name="Da Silva C."/>
            <person name="Delage L."/>
            <person name="Denoeud F."/>
            <person name="Deschamps P."/>
            <person name="Dittami S.M."/>
            <person name="Gabaldon T."/>
            <person name="Gachon C.M."/>
            <person name="Groisillier A."/>
            <person name="Herve C."/>
            <person name="Jabbari K."/>
            <person name="Katinka M."/>
            <person name="Kloareg B."/>
            <person name="Kowalczyk N."/>
            <person name="Labadie K."/>
            <person name="Leblanc C."/>
            <person name="Lopez P.J."/>
            <person name="McLachlan D.H."/>
            <person name="Meslet-Cladiere L."/>
            <person name="Moustafa A."/>
            <person name="Nehr Z."/>
            <person name="Nyvall Collen P."/>
            <person name="Panaud O."/>
            <person name="Partensky F."/>
            <person name="Poulain J."/>
            <person name="Rensing S.A."/>
            <person name="Rousvoal S."/>
            <person name="Samson G."/>
            <person name="Symeonidi A."/>
            <person name="Weissenbach J."/>
            <person name="Zambounis A."/>
            <person name="Wincker P."/>
            <person name="Boyen C."/>
        </authorList>
    </citation>
    <scope>NUCLEOTIDE SEQUENCE [LARGE SCALE GENOMIC DNA]</scope>
    <source>
        <strain evidence="3">cv. Stackhouse</strain>
    </source>
</reference>
<dbReference type="AlphaFoldDB" id="R7QN55"/>
<feature type="compositionally biased region" description="Low complexity" evidence="1">
    <location>
        <begin position="215"/>
        <end position="224"/>
    </location>
</feature>
<organism evidence="2 3">
    <name type="scientific">Chondrus crispus</name>
    <name type="common">Carrageen Irish moss</name>
    <name type="synonym">Polymorpha crispa</name>
    <dbReference type="NCBI Taxonomy" id="2769"/>
    <lineage>
        <taxon>Eukaryota</taxon>
        <taxon>Rhodophyta</taxon>
        <taxon>Florideophyceae</taxon>
        <taxon>Rhodymeniophycidae</taxon>
        <taxon>Gigartinales</taxon>
        <taxon>Gigartinaceae</taxon>
        <taxon>Chondrus</taxon>
    </lineage>
</organism>
<evidence type="ECO:0000313" key="3">
    <source>
        <dbReference type="Proteomes" id="UP000012073"/>
    </source>
</evidence>
<keyword evidence="3" id="KW-1185">Reference proteome</keyword>
<proteinExistence type="predicted"/>
<protein>
    <submittedName>
        <fullName evidence="2">Uncharacterized protein</fullName>
    </submittedName>
</protein>
<evidence type="ECO:0000256" key="1">
    <source>
        <dbReference type="SAM" id="MobiDB-lite"/>
    </source>
</evidence>
<feature type="compositionally biased region" description="Basic residues" evidence="1">
    <location>
        <begin position="253"/>
        <end position="266"/>
    </location>
</feature>
<dbReference type="KEGG" id="ccp:CHC_T00001239001"/>
<feature type="compositionally biased region" description="Low complexity" evidence="1">
    <location>
        <begin position="136"/>
        <end position="147"/>
    </location>
</feature>
<dbReference type="EMBL" id="HG001969">
    <property type="protein sequence ID" value="CDF38820.1"/>
    <property type="molecule type" value="Genomic_DNA"/>
</dbReference>
<feature type="compositionally biased region" description="Basic residues" evidence="1">
    <location>
        <begin position="152"/>
        <end position="161"/>
    </location>
</feature>
<dbReference type="Proteomes" id="UP000012073">
    <property type="component" value="Unassembled WGS sequence"/>
</dbReference>